<dbReference type="AlphaFoldDB" id="A0A926NHH5"/>
<evidence type="ECO:0000256" key="5">
    <source>
        <dbReference type="ARBA" id="ARBA00022989"/>
    </source>
</evidence>
<evidence type="ECO:0000256" key="7">
    <source>
        <dbReference type="RuleBase" id="RU363032"/>
    </source>
</evidence>
<comment type="similarity">
    <text evidence="7">Belongs to the binding-protein-dependent transport system permease family.</text>
</comment>
<evidence type="ECO:0000313" key="9">
    <source>
        <dbReference type="EMBL" id="MBD1380668.1"/>
    </source>
</evidence>
<feature type="transmembrane region" description="Helical" evidence="7">
    <location>
        <begin position="188"/>
        <end position="210"/>
    </location>
</feature>
<dbReference type="InterPro" id="IPR035906">
    <property type="entry name" value="MetI-like_sf"/>
</dbReference>
<dbReference type="PANTHER" id="PTHR43227:SF11">
    <property type="entry name" value="BLL4140 PROTEIN"/>
    <property type="match status" value="1"/>
</dbReference>
<keyword evidence="5 7" id="KW-1133">Transmembrane helix</keyword>
<protein>
    <submittedName>
        <fullName evidence="9">Sugar ABC transporter permease</fullName>
    </submittedName>
</protein>
<evidence type="ECO:0000256" key="6">
    <source>
        <dbReference type="ARBA" id="ARBA00023136"/>
    </source>
</evidence>
<dbReference type="EMBL" id="JACXAI010000011">
    <property type="protein sequence ID" value="MBD1380668.1"/>
    <property type="molecule type" value="Genomic_DNA"/>
</dbReference>
<feature type="transmembrane region" description="Helical" evidence="7">
    <location>
        <begin position="101"/>
        <end position="122"/>
    </location>
</feature>
<feature type="domain" description="ABC transmembrane type-1" evidence="8">
    <location>
        <begin position="97"/>
        <end position="312"/>
    </location>
</feature>
<accession>A0A926NHH5</accession>
<evidence type="ECO:0000313" key="10">
    <source>
        <dbReference type="Proteomes" id="UP000626844"/>
    </source>
</evidence>
<evidence type="ECO:0000256" key="1">
    <source>
        <dbReference type="ARBA" id="ARBA00004651"/>
    </source>
</evidence>
<evidence type="ECO:0000256" key="3">
    <source>
        <dbReference type="ARBA" id="ARBA00022475"/>
    </source>
</evidence>
<dbReference type="Gene3D" id="1.10.3720.10">
    <property type="entry name" value="MetI-like"/>
    <property type="match status" value="1"/>
</dbReference>
<evidence type="ECO:0000256" key="2">
    <source>
        <dbReference type="ARBA" id="ARBA00022448"/>
    </source>
</evidence>
<name>A0A926NHH5_9BACI</name>
<dbReference type="GO" id="GO:0055085">
    <property type="term" value="P:transmembrane transport"/>
    <property type="evidence" value="ECO:0007669"/>
    <property type="project" value="InterPro"/>
</dbReference>
<evidence type="ECO:0000256" key="4">
    <source>
        <dbReference type="ARBA" id="ARBA00022692"/>
    </source>
</evidence>
<dbReference type="InterPro" id="IPR050809">
    <property type="entry name" value="UgpAE/MalFG_permease"/>
</dbReference>
<dbReference type="PROSITE" id="PS50928">
    <property type="entry name" value="ABC_TM1"/>
    <property type="match status" value="1"/>
</dbReference>
<keyword evidence="10" id="KW-1185">Reference proteome</keyword>
<dbReference type="GO" id="GO:0005886">
    <property type="term" value="C:plasma membrane"/>
    <property type="evidence" value="ECO:0007669"/>
    <property type="project" value="UniProtKB-SubCell"/>
</dbReference>
<feature type="transmembrane region" description="Helical" evidence="7">
    <location>
        <begin position="142"/>
        <end position="168"/>
    </location>
</feature>
<evidence type="ECO:0000259" key="8">
    <source>
        <dbReference type="PROSITE" id="PS50928"/>
    </source>
</evidence>
<proteinExistence type="inferred from homology"/>
<keyword evidence="6 7" id="KW-0472">Membrane</keyword>
<dbReference type="PANTHER" id="PTHR43227">
    <property type="entry name" value="BLL4140 PROTEIN"/>
    <property type="match status" value="1"/>
</dbReference>
<feature type="transmembrane region" description="Helical" evidence="7">
    <location>
        <begin position="231"/>
        <end position="251"/>
    </location>
</feature>
<reference evidence="9" key="1">
    <citation type="submission" date="2020-09" db="EMBL/GenBank/DDBJ databases">
        <title>A novel bacterium of genus Bacillus, isolated from South China Sea.</title>
        <authorList>
            <person name="Huang H."/>
            <person name="Mo K."/>
            <person name="Hu Y."/>
        </authorList>
    </citation>
    <scope>NUCLEOTIDE SEQUENCE</scope>
    <source>
        <strain evidence="9">IB182487</strain>
    </source>
</reference>
<dbReference type="Pfam" id="PF00528">
    <property type="entry name" value="BPD_transp_1"/>
    <property type="match status" value="1"/>
</dbReference>
<dbReference type="SUPFAM" id="SSF161098">
    <property type="entry name" value="MetI-like"/>
    <property type="match status" value="1"/>
</dbReference>
<keyword evidence="4 7" id="KW-0812">Transmembrane</keyword>
<organism evidence="9 10">
    <name type="scientific">Metabacillus arenae</name>
    <dbReference type="NCBI Taxonomy" id="2771434"/>
    <lineage>
        <taxon>Bacteria</taxon>
        <taxon>Bacillati</taxon>
        <taxon>Bacillota</taxon>
        <taxon>Bacilli</taxon>
        <taxon>Bacillales</taxon>
        <taxon>Bacillaceae</taxon>
        <taxon>Metabacillus</taxon>
    </lineage>
</organism>
<dbReference type="Proteomes" id="UP000626844">
    <property type="component" value="Unassembled WGS sequence"/>
</dbReference>
<comment type="caution">
    <text evidence="9">The sequence shown here is derived from an EMBL/GenBank/DDBJ whole genome shotgun (WGS) entry which is preliminary data.</text>
</comment>
<gene>
    <name evidence="9" type="ORF">IC621_10550</name>
</gene>
<keyword evidence="2 7" id="KW-0813">Transport</keyword>
<keyword evidence="3" id="KW-1003">Cell membrane</keyword>
<sequence length="326" mass="36966">MNGQIQSEVKNHITTITHKTGLSRIQRIKKTISRDKYLYLLLIPFIAWYIIFLYRPMYGLQIAFKDYSIFQGIEASPWVGFQNFVQFFESDYFIRTLKNTILISLYTLIFAFPAPIILALLFNEIKSATYRKLTQTATYLPYFISIVVVAGLVTNFLSPSNGLVNIIIDKLGGEKIYFLTNPEYFRSIFIGMNIWKDVGFNAIIYIAAISGINPQLYEAAKMDGANRWKQMWHVTLPGIIPTILILFILNIGNFLEIGYEAIILLYQPATYETADVINTFVYRAGLQGANYELGAAAGLFNAVVGLVLVFTANKITKKFSESGGLW</sequence>
<feature type="transmembrane region" description="Helical" evidence="7">
    <location>
        <begin position="293"/>
        <end position="312"/>
    </location>
</feature>
<dbReference type="InterPro" id="IPR000515">
    <property type="entry name" value="MetI-like"/>
</dbReference>
<feature type="transmembrane region" description="Helical" evidence="7">
    <location>
        <begin position="37"/>
        <end position="54"/>
    </location>
</feature>
<dbReference type="CDD" id="cd06261">
    <property type="entry name" value="TM_PBP2"/>
    <property type="match status" value="1"/>
</dbReference>
<dbReference type="RefSeq" id="WP_191158260.1">
    <property type="nucleotide sequence ID" value="NZ_JACXAI010000011.1"/>
</dbReference>
<comment type="subcellular location">
    <subcellularLocation>
        <location evidence="1 7">Cell membrane</location>
        <topology evidence="1 7">Multi-pass membrane protein</topology>
    </subcellularLocation>
</comment>